<protein>
    <submittedName>
        <fullName evidence="2">S41 family peptidase</fullName>
        <ecNumber evidence="2">3.4.-.-</ecNumber>
    </submittedName>
</protein>
<reference evidence="3" key="1">
    <citation type="journal article" date="2019" name="Int. J. Syst. Evol. Microbiol.">
        <title>The Global Catalogue of Microorganisms (GCM) 10K type strain sequencing project: providing services to taxonomists for standard genome sequencing and annotation.</title>
        <authorList>
            <consortium name="The Broad Institute Genomics Platform"/>
            <consortium name="The Broad Institute Genome Sequencing Center for Infectious Disease"/>
            <person name="Wu L."/>
            <person name="Ma J."/>
        </authorList>
    </citation>
    <scope>NUCLEOTIDE SEQUENCE [LARGE SCALE GENOMIC DNA]</scope>
    <source>
        <strain evidence="3">KCTC 22814</strain>
    </source>
</reference>
<feature type="domain" description="Tail specific protease" evidence="1">
    <location>
        <begin position="210"/>
        <end position="406"/>
    </location>
</feature>
<keyword evidence="3" id="KW-1185">Reference proteome</keyword>
<dbReference type="Gene3D" id="3.90.226.10">
    <property type="entry name" value="2-enoyl-CoA Hydratase, Chain A, domain 1"/>
    <property type="match status" value="1"/>
</dbReference>
<dbReference type="InterPro" id="IPR029045">
    <property type="entry name" value="ClpP/crotonase-like_dom_sf"/>
</dbReference>
<dbReference type="RefSeq" id="WP_320183661.1">
    <property type="nucleotide sequence ID" value="NZ_CP138332.1"/>
</dbReference>
<proteinExistence type="predicted"/>
<keyword evidence="2" id="KW-0378">Hydrolase</keyword>
<dbReference type="SUPFAM" id="SSF52096">
    <property type="entry name" value="ClpP/crotonase"/>
    <property type="match status" value="1"/>
</dbReference>
<dbReference type="SMART" id="SM00245">
    <property type="entry name" value="TSPc"/>
    <property type="match status" value="1"/>
</dbReference>
<dbReference type="EMBL" id="JBHUPB010000015">
    <property type="protein sequence ID" value="MFD2970180.1"/>
    <property type="molecule type" value="Genomic_DNA"/>
</dbReference>
<dbReference type="GO" id="GO:0016787">
    <property type="term" value="F:hydrolase activity"/>
    <property type="evidence" value="ECO:0007669"/>
    <property type="project" value="UniProtKB-KW"/>
</dbReference>
<dbReference type="InterPro" id="IPR005151">
    <property type="entry name" value="Tail-specific_protease"/>
</dbReference>
<accession>A0ABW6BR90</accession>
<dbReference type="Gene3D" id="2.60.120.260">
    <property type="entry name" value="Galactose-binding domain-like"/>
    <property type="match status" value="1"/>
</dbReference>
<dbReference type="EC" id="3.4.-.-" evidence="2"/>
<evidence type="ECO:0000259" key="1">
    <source>
        <dbReference type="SMART" id="SM00245"/>
    </source>
</evidence>
<dbReference type="Proteomes" id="UP001597525">
    <property type="component" value="Unassembled WGS sequence"/>
</dbReference>
<evidence type="ECO:0000313" key="2">
    <source>
        <dbReference type="EMBL" id="MFD2970180.1"/>
    </source>
</evidence>
<sequence>MKPISSWKVAGVPHVSLDSAYGEPFLRIANSQPEDNSYYTYSILQQSDHTRTFHLTYEIRGDVLKEAYSDVWVNIYEGKNILYTILLGCSPAKKWTSCSRMFAVPAEATRIRIGMRLNGAGATFWRSFSLVEEHHAVENSAQQLRTVEMVVDTLCRYSLYRDNIARDSILPVARELARVNIQDAVSYLLGKLRDKHGSVNWDTEVSFATKHKQVLPSSKQLAEGSIRYIGIPTLRVSNDEFYETYAKSLYDITSSLEEERLVLDLRGNGGGVLWPMLSGISPLLPDGTQAYFSYVSGEKRPIQLLDGKAFSNDASFHKVKREKYLKTDRLQKVLFLVDEKTASSAEMLAAVLASYPAFKLLGEPTAGFLTGVSTYALDGGPELRISTSRFLDRMGNEVGEKLQPTPFPKNKAVDIDQWDQADWDAIFDQYWGD</sequence>
<evidence type="ECO:0000313" key="3">
    <source>
        <dbReference type="Proteomes" id="UP001597525"/>
    </source>
</evidence>
<name>A0ABW6BR90_9SPHI</name>
<gene>
    <name evidence="2" type="ORF">ACFS7Y_22505</name>
</gene>
<organism evidence="2 3">
    <name type="scientific">Sphingobacterium bambusae</name>
    <dbReference type="NCBI Taxonomy" id="662858"/>
    <lineage>
        <taxon>Bacteria</taxon>
        <taxon>Pseudomonadati</taxon>
        <taxon>Bacteroidota</taxon>
        <taxon>Sphingobacteriia</taxon>
        <taxon>Sphingobacteriales</taxon>
        <taxon>Sphingobacteriaceae</taxon>
        <taxon>Sphingobacterium</taxon>
    </lineage>
</organism>
<dbReference type="Pfam" id="PF03572">
    <property type="entry name" value="Peptidase_S41"/>
    <property type="match status" value="1"/>
</dbReference>
<comment type="caution">
    <text evidence="2">The sequence shown here is derived from an EMBL/GenBank/DDBJ whole genome shotgun (WGS) entry which is preliminary data.</text>
</comment>